<dbReference type="AlphaFoldDB" id="A0A3N1D832"/>
<protein>
    <submittedName>
        <fullName evidence="2">STAS domain-containing protein</fullName>
    </submittedName>
</protein>
<name>A0A3N1D832_9ACTN</name>
<dbReference type="Pfam" id="PF13466">
    <property type="entry name" value="STAS_2"/>
    <property type="match status" value="1"/>
</dbReference>
<dbReference type="Proteomes" id="UP000272400">
    <property type="component" value="Unassembled WGS sequence"/>
</dbReference>
<dbReference type="Pfam" id="PF14417">
    <property type="entry name" value="MEDS"/>
    <property type="match status" value="1"/>
</dbReference>
<dbReference type="InterPro" id="IPR002645">
    <property type="entry name" value="STAS_dom"/>
</dbReference>
<dbReference type="PROSITE" id="PS50801">
    <property type="entry name" value="STAS"/>
    <property type="match status" value="1"/>
</dbReference>
<accession>A0A3N1D832</accession>
<gene>
    <name evidence="2" type="ORF">EDD29_7366</name>
</gene>
<keyword evidence="3" id="KW-1185">Reference proteome</keyword>
<dbReference type="SUPFAM" id="SSF52091">
    <property type="entry name" value="SpoIIaa-like"/>
    <property type="match status" value="1"/>
</dbReference>
<reference evidence="2 3" key="1">
    <citation type="submission" date="2018-11" db="EMBL/GenBank/DDBJ databases">
        <title>Sequencing the genomes of 1000 actinobacteria strains.</title>
        <authorList>
            <person name="Klenk H.-P."/>
        </authorList>
    </citation>
    <scope>NUCLEOTIDE SEQUENCE [LARGE SCALE GENOMIC DNA]</scope>
    <source>
        <strain evidence="2 3">DSM 44254</strain>
    </source>
</reference>
<proteinExistence type="predicted"/>
<dbReference type="Gene3D" id="3.30.750.24">
    <property type="entry name" value="STAS domain"/>
    <property type="match status" value="1"/>
</dbReference>
<dbReference type="InterPro" id="IPR058548">
    <property type="entry name" value="MlaB-like_STAS"/>
</dbReference>
<sequence>MTAQGIRERQVSDLRHGDHLCLAFADESERRDVLTCYLSVGLERGERLLYYTERSAPETVKGWLRDAGVDSGKAVADGRLKILPVDASLLASGRFDADATVATIEREVAESLREGHSGLRLTGEMDWALRDVPGAEKLPAFEEKVGALVAGRRATALCQYDVRRFDADRMTVADQVHPAAATVPALHEDAMLQLLPVLRDGRRELRVAGTVDYRTTEVLAEALYTAARWPGDLRLDMSALEFIDLSGVRTIARVAASLEPGRMLYVNDLAPLLCHVVRLVGWDEEPSLVVRPRGERG</sequence>
<dbReference type="RefSeq" id="WP_170201715.1">
    <property type="nucleotide sequence ID" value="NZ_RJKE01000001.1"/>
</dbReference>
<feature type="domain" description="STAS" evidence="1">
    <location>
        <begin position="205"/>
        <end position="297"/>
    </location>
</feature>
<evidence type="ECO:0000313" key="3">
    <source>
        <dbReference type="Proteomes" id="UP000272400"/>
    </source>
</evidence>
<dbReference type="InterPro" id="IPR036513">
    <property type="entry name" value="STAS_dom_sf"/>
</dbReference>
<dbReference type="EMBL" id="RJKE01000001">
    <property type="protein sequence ID" value="ROO89661.1"/>
    <property type="molecule type" value="Genomic_DNA"/>
</dbReference>
<evidence type="ECO:0000259" key="1">
    <source>
        <dbReference type="PROSITE" id="PS50801"/>
    </source>
</evidence>
<evidence type="ECO:0000313" key="2">
    <source>
        <dbReference type="EMBL" id="ROO89661.1"/>
    </source>
</evidence>
<organism evidence="2 3">
    <name type="scientific">Actinocorallia herbida</name>
    <dbReference type="NCBI Taxonomy" id="58109"/>
    <lineage>
        <taxon>Bacteria</taxon>
        <taxon>Bacillati</taxon>
        <taxon>Actinomycetota</taxon>
        <taxon>Actinomycetes</taxon>
        <taxon>Streptosporangiales</taxon>
        <taxon>Thermomonosporaceae</taxon>
        <taxon>Actinocorallia</taxon>
    </lineage>
</organism>
<comment type="caution">
    <text evidence="2">The sequence shown here is derived from an EMBL/GenBank/DDBJ whole genome shotgun (WGS) entry which is preliminary data.</text>
</comment>
<dbReference type="InterPro" id="IPR025847">
    <property type="entry name" value="MEDS_domain"/>
</dbReference>